<evidence type="ECO:0000256" key="4">
    <source>
        <dbReference type="ARBA" id="ARBA00022801"/>
    </source>
</evidence>
<evidence type="ECO:0000256" key="1">
    <source>
        <dbReference type="ARBA" id="ARBA00001947"/>
    </source>
</evidence>
<evidence type="ECO:0000259" key="8">
    <source>
        <dbReference type="PROSITE" id="PS52035"/>
    </source>
</evidence>
<accession>A0A4P2VMD8</accession>
<evidence type="ECO:0000256" key="7">
    <source>
        <dbReference type="PROSITE-ProRule" id="PRU01379"/>
    </source>
</evidence>
<proteinExistence type="inferred from homology"/>
<organism evidence="9 10">
    <name type="scientific">Fluviispira sanaruensis</name>
    <dbReference type="NCBI Taxonomy" id="2493639"/>
    <lineage>
        <taxon>Bacteria</taxon>
        <taxon>Pseudomonadati</taxon>
        <taxon>Bdellovibrionota</taxon>
        <taxon>Oligoflexia</taxon>
        <taxon>Silvanigrellales</taxon>
        <taxon>Silvanigrellaceae</taxon>
        <taxon>Fluviispira</taxon>
    </lineage>
</organism>
<reference evidence="9 10" key="1">
    <citation type="submission" date="2018-12" db="EMBL/GenBank/DDBJ databases">
        <title>Rubrispira sanarue gen. nov., sp., nov., a member of the order Silvanigrellales, isolated from a brackish lake in Hamamatsu Japan.</title>
        <authorList>
            <person name="Maejima Y."/>
            <person name="Iino T."/>
            <person name="Muraguchi Y."/>
            <person name="Fukuda K."/>
            <person name="Nojiri H."/>
            <person name="Ohkuma M."/>
            <person name="Moriuchi R."/>
            <person name="Dohra H."/>
            <person name="Kimbara K."/>
            <person name="Shintani M."/>
        </authorList>
    </citation>
    <scope>NUCLEOTIDE SEQUENCE [LARGE SCALE GENOMIC DNA]</scope>
    <source>
        <strain evidence="9 10">RF1110005</strain>
    </source>
</reference>
<feature type="active site" description="Proton donor/acceptor" evidence="7">
    <location>
        <position position="328"/>
    </location>
</feature>
<dbReference type="KEGG" id="sbf:JCM31447_30170"/>
<dbReference type="Gene3D" id="3.40.630.10">
    <property type="entry name" value="Zn peptidases"/>
    <property type="match status" value="1"/>
</dbReference>
<keyword evidence="9" id="KW-0449">Lipoprotein</keyword>
<keyword evidence="4" id="KW-0378">Hydrolase</keyword>
<dbReference type="Pfam" id="PF00246">
    <property type="entry name" value="Peptidase_M14"/>
    <property type="match status" value="1"/>
</dbReference>
<dbReference type="GO" id="GO:0006508">
    <property type="term" value="P:proteolysis"/>
    <property type="evidence" value="ECO:0007669"/>
    <property type="project" value="UniProtKB-KW"/>
</dbReference>
<dbReference type="GO" id="GO:0004181">
    <property type="term" value="F:metallocarboxypeptidase activity"/>
    <property type="evidence" value="ECO:0007669"/>
    <property type="project" value="InterPro"/>
</dbReference>
<dbReference type="PROSITE" id="PS52035">
    <property type="entry name" value="PEPTIDASE_M14"/>
    <property type="match status" value="1"/>
</dbReference>
<dbReference type="GO" id="GO:0008270">
    <property type="term" value="F:zinc ion binding"/>
    <property type="evidence" value="ECO:0007669"/>
    <property type="project" value="InterPro"/>
</dbReference>
<dbReference type="SUPFAM" id="SSF53187">
    <property type="entry name" value="Zn-dependent exopeptidases"/>
    <property type="match status" value="1"/>
</dbReference>
<dbReference type="RefSeq" id="WP_130612488.1">
    <property type="nucleotide sequence ID" value="NZ_AP019368.1"/>
</dbReference>
<evidence type="ECO:0000256" key="5">
    <source>
        <dbReference type="ARBA" id="ARBA00022833"/>
    </source>
</evidence>
<comment type="similarity">
    <text evidence="2 7">Belongs to the peptidase M14 family.</text>
</comment>
<evidence type="ECO:0000313" key="9">
    <source>
        <dbReference type="EMBL" id="BBH54546.1"/>
    </source>
</evidence>
<evidence type="ECO:0000256" key="2">
    <source>
        <dbReference type="ARBA" id="ARBA00005988"/>
    </source>
</evidence>
<evidence type="ECO:0000256" key="6">
    <source>
        <dbReference type="ARBA" id="ARBA00023049"/>
    </source>
</evidence>
<dbReference type="GO" id="GO:0005615">
    <property type="term" value="C:extracellular space"/>
    <property type="evidence" value="ECO:0007669"/>
    <property type="project" value="TreeGrafter"/>
</dbReference>
<comment type="cofactor">
    <cofactor evidence="1">
        <name>Zn(2+)</name>
        <dbReference type="ChEBI" id="CHEBI:29105"/>
    </cofactor>
</comment>
<sequence length="374" mass="42927">MSVAPISSKIKFKMLILLINFLYSQNIFASYFPLEFDDVNSLPFRFNNVPTSLFNLSGLPLNALQVLNESYRLRMQKQISDLCQRVDYTYKKLDWGKSPCFSLPLTYNYVSENGKPLVYWEFSDNSSGFDESQRRNVTLILGGVHPDELTPVHLAFQFADALNKNPNLYKDSRVIIAPLVNPDGFFANPPKRTNSNGVDLNRNFPTATWSKYAYQIWYNSKDRDKRKFPGRFPNSEQGTRFQADLINKFQPNKVISIHAPLAFLDLDYEIPKLLTIGPQTVQQKKARNLTELLSRSAGNYKIKDFGIYPGSLGNYAGNERVIPTITLELSSSNPKLVKKFWRDFSPGIFKALKYEFKKHQLDDLQASALWKTLN</sequence>
<keyword evidence="10" id="KW-1185">Reference proteome</keyword>
<dbReference type="PANTHER" id="PTHR11705:SF143">
    <property type="entry name" value="SLL0236 PROTEIN"/>
    <property type="match status" value="1"/>
</dbReference>
<feature type="domain" description="Peptidase M14" evidence="8">
    <location>
        <begin position="78"/>
        <end position="355"/>
    </location>
</feature>
<dbReference type="AlphaFoldDB" id="A0A4P2VMD8"/>
<dbReference type="Proteomes" id="UP000291236">
    <property type="component" value="Chromosome"/>
</dbReference>
<gene>
    <name evidence="9" type="ORF">JCM31447_30170</name>
</gene>
<keyword evidence="3" id="KW-0645">Protease</keyword>
<keyword evidence="6" id="KW-0482">Metalloprotease</keyword>
<evidence type="ECO:0000313" key="10">
    <source>
        <dbReference type="Proteomes" id="UP000291236"/>
    </source>
</evidence>
<name>A0A4P2VMD8_FLUSA</name>
<dbReference type="InterPro" id="IPR000834">
    <property type="entry name" value="Peptidase_M14"/>
</dbReference>
<dbReference type="OrthoDB" id="5291050at2"/>
<keyword evidence="5" id="KW-0862">Zinc</keyword>
<protein>
    <submittedName>
        <fullName evidence="9">Putative lipoprotein</fullName>
    </submittedName>
</protein>
<dbReference type="PANTHER" id="PTHR11705">
    <property type="entry name" value="PROTEASE FAMILY M14 CARBOXYPEPTIDASE A,B"/>
    <property type="match status" value="1"/>
</dbReference>
<dbReference type="EMBL" id="AP019368">
    <property type="protein sequence ID" value="BBH54546.1"/>
    <property type="molecule type" value="Genomic_DNA"/>
</dbReference>
<evidence type="ECO:0000256" key="3">
    <source>
        <dbReference type="ARBA" id="ARBA00022670"/>
    </source>
</evidence>